<name>A0ABD3PKD6_9STRA</name>
<feature type="region of interest" description="Disordered" evidence="4">
    <location>
        <begin position="373"/>
        <end position="392"/>
    </location>
</feature>
<dbReference type="PRINTS" id="PR00722">
    <property type="entry name" value="CHYMOTRYPSIN"/>
</dbReference>
<dbReference type="PROSITE" id="PS50240">
    <property type="entry name" value="TRYPSIN_DOM"/>
    <property type="match status" value="1"/>
</dbReference>
<dbReference type="EMBL" id="JALLPJ020000565">
    <property type="protein sequence ID" value="KAL3788450.1"/>
    <property type="molecule type" value="Genomic_DNA"/>
</dbReference>
<evidence type="ECO:0000256" key="4">
    <source>
        <dbReference type="SAM" id="MobiDB-lite"/>
    </source>
</evidence>
<evidence type="ECO:0000313" key="7">
    <source>
        <dbReference type="Proteomes" id="UP001530400"/>
    </source>
</evidence>
<comment type="similarity">
    <text evidence="1">Belongs to the peptidase S1 family.</text>
</comment>
<feature type="compositionally biased region" description="Low complexity" evidence="4">
    <location>
        <begin position="375"/>
        <end position="392"/>
    </location>
</feature>
<keyword evidence="3" id="KW-1015">Disulfide bond</keyword>
<dbReference type="Gene3D" id="2.40.10.10">
    <property type="entry name" value="Trypsin-like serine proteases"/>
    <property type="match status" value="1"/>
</dbReference>
<keyword evidence="2" id="KW-0843">Virulence</keyword>
<feature type="region of interest" description="Disordered" evidence="4">
    <location>
        <begin position="328"/>
        <end position="357"/>
    </location>
</feature>
<dbReference type="InterPro" id="IPR001254">
    <property type="entry name" value="Trypsin_dom"/>
</dbReference>
<dbReference type="CDD" id="cd00190">
    <property type="entry name" value="Tryp_SPc"/>
    <property type="match status" value="1"/>
</dbReference>
<evidence type="ECO:0000256" key="1">
    <source>
        <dbReference type="ARBA" id="ARBA00007664"/>
    </source>
</evidence>
<dbReference type="InterPro" id="IPR018114">
    <property type="entry name" value="TRYPSIN_HIS"/>
</dbReference>
<gene>
    <name evidence="6" type="ORF">ACHAWO_007405</name>
</gene>
<evidence type="ECO:0000256" key="2">
    <source>
        <dbReference type="ARBA" id="ARBA00023026"/>
    </source>
</evidence>
<proteinExistence type="inferred from homology"/>
<dbReference type="SMART" id="SM00020">
    <property type="entry name" value="Tryp_SPc"/>
    <property type="match status" value="1"/>
</dbReference>
<evidence type="ECO:0000259" key="5">
    <source>
        <dbReference type="PROSITE" id="PS50240"/>
    </source>
</evidence>
<comment type="caution">
    <text evidence="6">The sequence shown here is derived from an EMBL/GenBank/DDBJ whole genome shotgun (WGS) entry which is preliminary data.</text>
</comment>
<evidence type="ECO:0000256" key="3">
    <source>
        <dbReference type="ARBA" id="ARBA00023157"/>
    </source>
</evidence>
<dbReference type="PANTHER" id="PTHR24276">
    <property type="entry name" value="POLYSERASE-RELATED"/>
    <property type="match status" value="1"/>
</dbReference>
<protein>
    <recommendedName>
        <fullName evidence="5">Peptidase S1 domain-containing protein</fullName>
    </recommendedName>
</protein>
<dbReference type="InterPro" id="IPR043504">
    <property type="entry name" value="Peptidase_S1_PA_chymotrypsin"/>
</dbReference>
<dbReference type="InterPro" id="IPR050430">
    <property type="entry name" value="Peptidase_S1"/>
</dbReference>
<organism evidence="6 7">
    <name type="scientific">Cyclotella atomus</name>
    <dbReference type="NCBI Taxonomy" id="382360"/>
    <lineage>
        <taxon>Eukaryota</taxon>
        <taxon>Sar</taxon>
        <taxon>Stramenopiles</taxon>
        <taxon>Ochrophyta</taxon>
        <taxon>Bacillariophyta</taxon>
        <taxon>Coscinodiscophyceae</taxon>
        <taxon>Thalassiosirophycidae</taxon>
        <taxon>Stephanodiscales</taxon>
        <taxon>Stephanodiscaceae</taxon>
        <taxon>Cyclotella</taxon>
    </lineage>
</organism>
<dbReference type="Proteomes" id="UP001530400">
    <property type="component" value="Unassembled WGS sequence"/>
</dbReference>
<evidence type="ECO:0000313" key="6">
    <source>
        <dbReference type="EMBL" id="KAL3788450.1"/>
    </source>
</evidence>
<dbReference type="SUPFAM" id="SSF50494">
    <property type="entry name" value="Trypsin-like serine proteases"/>
    <property type="match status" value="1"/>
</dbReference>
<dbReference type="Pfam" id="PF00089">
    <property type="entry name" value="Trypsin"/>
    <property type="match status" value="1"/>
</dbReference>
<feature type="domain" description="Peptidase S1" evidence="5">
    <location>
        <begin position="40"/>
        <end position="299"/>
    </location>
</feature>
<dbReference type="InterPro" id="IPR009003">
    <property type="entry name" value="Peptidase_S1_PA"/>
</dbReference>
<dbReference type="PROSITE" id="PS00134">
    <property type="entry name" value="TRYPSIN_HIS"/>
    <property type="match status" value="1"/>
</dbReference>
<dbReference type="AlphaFoldDB" id="A0ABD3PKD6"/>
<dbReference type="InterPro" id="IPR001314">
    <property type="entry name" value="Peptidase_S1A"/>
</dbReference>
<reference evidence="6 7" key="1">
    <citation type="submission" date="2024-10" db="EMBL/GenBank/DDBJ databases">
        <title>Updated reference genomes for cyclostephanoid diatoms.</title>
        <authorList>
            <person name="Roberts W.R."/>
            <person name="Alverson A.J."/>
        </authorList>
    </citation>
    <scope>NUCLEOTIDE SEQUENCE [LARGE SCALE GENOMIC DNA]</scope>
    <source>
        <strain evidence="6 7">AJA010-31</strain>
    </source>
</reference>
<accession>A0ABD3PKD6</accession>
<dbReference type="PANTHER" id="PTHR24276:SF91">
    <property type="entry name" value="AT26814P-RELATED"/>
    <property type="match status" value="1"/>
</dbReference>
<sequence>MKLACAASTIFHLSFAGGQSKPSVRPLWGEVEPKYLKYRVFGGDEIHGGSRRPYLVPVVGDYFCGGSLISPSAVMTAAHCVVLPDDDVKLWYPPEWVELNRQNWKNDTGVNRVYIKDRSQCVGDVVYHPFYNYTTQENSVAIIFLPNPITDITPVTLNEDHKIPHSGDLVDVSGWGAASTTDDYSDDDDDLTYKANEPRSHVLNNVNVNYVTNDECTKKPYRYKEDKILDSHMCLVQTEINSCHGDLGAPAVITGENDSFVQVGIVSVFQYTVGCANPRFPGVYTRVSEVADWVKEIVCTRKGELCEGSKAAKGSKKSKKYEDTCAQFTDAPTSSNAPTPDLTSDPPTMTRHTSTPWPTYNFTSSHPTSWPTWMPTKAPAPKASKTKSAVSI</sequence>
<keyword evidence="7" id="KW-1185">Reference proteome</keyword>